<sequence>MEVELMYYNQVALHIDSNSAFRERTKHVEIDCHFIIKKILSGNIVITFVKPNDQLPHIFLKSHQSSF</sequence>
<protein>
    <submittedName>
        <fullName evidence="1">Putative ovule protein</fullName>
    </submittedName>
</protein>
<dbReference type="EMBL" id="GEDG01018309">
    <property type="protein sequence ID" value="JAP20901.1"/>
    <property type="molecule type" value="Transcribed_RNA"/>
</dbReference>
<name>A0A0V0HKE2_SOLCH</name>
<evidence type="ECO:0000313" key="1">
    <source>
        <dbReference type="EMBL" id="JAP20901.1"/>
    </source>
</evidence>
<reference evidence="1" key="1">
    <citation type="submission" date="2015-12" db="EMBL/GenBank/DDBJ databases">
        <title>Gene expression during late stages of embryo sac development: a critical building block for successful pollen-pistil interactions.</title>
        <authorList>
            <person name="Liu Y."/>
            <person name="Joly V."/>
            <person name="Sabar M."/>
            <person name="Matton D.P."/>
        </authorList>
    </citation>
    <scope>NUCLEOTIDE SEQUENCE</scope>
</reference>
<organism evidence="1">
    <name type="scientific">Solanum chacoense</name>
    <name type="common">Chaco potato</name>
    <dbReference type="NCBI Taxonomy" id="4108"/>
    <lineage>
        <taxon>Eukaryota</taxon>
        <taxon>Viridiplantae</taxon>
        <taxon>Streptophyta</taxon>
        <taxon>Embryophyta</taxon>
        <taxon>Tracheophyta</taxon>
        <taxon>Spermatophyta</taxon>
        <taxon>Magnoliopsida</taxon>
        <taxon>eudicotyledons</taxon>
        <taxon>Gunneridae</taxon>
        <taxon>Pentapetalae</taxon>
        <taxon>asterids</taxon>
        <taxon>lamiids</taxon>
        <taxon>Solanales</taxon>
        <taxon>Solanaceae</taxon>
        <taxon>Solanoideae</taxon>
        <taxon>Solaneae</taxon>
        <taxon>Solanum</taxon>
    </lineage>
</organism>
<dbReference type="AlphaFoldDB" id="A0A0V0HKE2"/>
<accession>A0A0V0HKE2</accession>
<proteinExistence type="predicted"/>